<reference evidence="2 3" key="1">
    <citation type="submission" date="2017-01" db="EMBL/GenBank/DDBJ databases">
        <authorList>
            <person name="Mah S.A."/>
            <person name="Swanson W.J."/>
            <person name="Moy G.W."/>
            <person name="Vacquier V.D."/>
        </authorList>
    </citation>
    <scope>NUCLEOTIDE SEQUENCE [LARGE SCALE GENOMIC DNA]</scope>
    <source>
        <strain evidence="2 3">DSM 7027</strain>
    </source>
</reference>
<keyword evidence="3" id="KW-1185">Reference proteome</keyword>
<dbReference type="Proteomes" id="UP000186895">
    <property type="component" value="Unassembled WGS sequence"/>
</dbReference>
<name>A0A1N6T2F1_9GAMM</name>
<proteinExistence type="predicted"/>
<organism evidence="2 3">
    <name type="scientific">Marinobacterium stanieri</name>
    <dbReference type="NCBI Taxonomy" id="49186"/>
    <lineage>
        <taxon>Bacteria</taxon>
        <taxon>Pseudomonadati</taxon>
        <taxon>Pseudomonadota</taxon>
        <taxon>Gammaproteobacteria</taxon>
        <taxon>Oceanospirillales</taxon>
        <taxon>Oceanospirillaceae</taxon>
        <taxon>Marinobacterium</taxon>
    </lineage>
</organism>
<feature type="domain" description="Spore protein YkvP/CgeB glycosyl transferase-like" evidence="1">
    <location>
        <begin position="201"/>
        <end position="316"/>
    </location>
</feature>
<dbReference type="EMBL" id="FTMN01000005">
    <property type="protein sequence ID" value="SIQ47397.1"/>
    <property type="molecule type" value="Genomic_DNA"/>
</dbReference>
<dbReference type="InterPro" id="IPR055259">
    <property type="entry name" value="YkvP/CgeB_Glyco_trans-like"/>
</dbReference>
<dbReference type="Pfam" id="PF13524">
    <property type="entry name" value="Glyco_trans_1_2"/>
    <property type="match status" value="1"/>
</dbReference>
<evidence type="ECO:0000313" key="2">
    <source>
        <dbReference type="EMBL" id="SIQ47397.1"/>
    </source>
</evidence>
<dbReference type="RefSeq" id="WP_076462984.1">
    <property type="nucleotide sequence ID" value="NZ_FTMN01000005.1"/>
</dbReference>
<dbReference type="GO" id="GO:0016740">
    <property type="term" value="F:transferase activity"/>
    <property type="evidence" value="ECO:0007669"/>
    <property type="project" value="UniProtKB-KW"/>
</dbReference>
<protein>
    <submittedName>
        <fullName evidence="2">Glycosyl transferases group 1</fullName>
    </submittedName>
</protein>
<dbReference type="eggNOG" id="COG4641">
    <property type="taxonomic scope" value="Bacteria"/>
</dbReference>
<accession>A0A1N6T2F1</accession>
<sequence length="348" mass="39663">MRILHIAYQQLKRYGHTRVSWAQKLTSGLVKNDHLVQGFSDRDVASFEAPFGIRDLGKKKANQRLLETVDSFEPDLVIAGHCDMITNATLAEIRKRQPNCFIAHCNNDPLFVPSNVERIHHRAEVADAVFVSTGRRELSQFAGSRARIYHMPNPVEPSVECFDNSVKTDAELPIDLIFCSNSKDFTKRLEMVGRMKEQLDPIMTFKTFGSFGEAPVWGRDYDRALMQSKMGLNFNRQEGLHWYSSARMAQLAGNGILQFSHSSGAFDELLPPETVVYFDEEEDLIAKIREFHADDAKRQAWASAARRFFHQEMNSTLYAQYIAEASTLTPFSHDYCWAQDINLDGSLK</sequence>
<evidence type="ECO:0000259" key="1">
    <source>
        <dbReference type="Pfam" id="PF13524"/>
    </source>
</evidence>
<dbReference type="STRING" id="49186.SAMN05421647_10593"/>
<dbReference type="AlphaFoldDB" id="A0A1N6T2F1"/>
<evidence type="ECO:0000313" key="3">
    <source>
        <dbReference type="Proteomes" id="UP000186895"/>
    </source>
</evidence>
<keyword evidence="2" id="KW-0808">Transferase</keyword>
<gene>
    <name evidence="2" type="ORF">SAMN05421647_10593</name>
</gene>